<dbReference type="PANTHER" id="PTHR30008:SF0">
    <property type="entry name" value="EXODEOXYRIBONUCLEASE 7 LARGE SUBUNIT"/>
    <property type="match status" value="1"/>
</dbReference>
<dbReference type="CDD" id="cd04489">
    <property type="entry name" value="ExoVII_LU_OBF"/>
    <property type="match status" value="1"/>
</dbReference>
<accession>A0A3B0UGG0</accession>
<dbReference type="AlphaFoldDB" id="A0A3B0UGG0"/>
<feature type="domain" description="Exonuclease VII large subunit C-terminal" evidence="5">
    <location>
        <begin position="162"/>
        <end position="476"/>
    </location>
</feature>
<keyword evidence="2" id="KW-0540">Nuclease</keyword>
<dbReference type="Pfam" id="PF02601">
    <property type="entry name" value="Exonuc_VII_L"/>
    <property type="match status" value="1"/>
</dbReference>
<dbReference type="Pfam" id="PF13742">
    <property type="entry name" value="tRNA_anti_2"/>
    <property type="match status" value="1"/>
</dbReference>
<dbReference type="GO" id="GO:0006308">
    <property type="term" value="P:DNA catabolic process"/>
    <property type="evidence" value="ECO:0007669"/>
    <property type="project" value="InterPro"/>
</dbReference>
<evidence type="ECO:0000256" key="4">
    <source>
        <dbReference type="ARBA" id="ARBA00022839"/>
    </source>
</evidence>
<dbReference type="EMBL" id="UOET01000399">
    <property type="protein sequence ID" value="VAW29668.1"/>
    <property type="molecule type" value="Genomic_DNA"/>
</dbReference>
<dbReference type="GO" id="GO:0009318">
    <property type="term" value="C:exodeoxyribonuclease VII complex"/>
    <property type="evidence" value="ECO:0007669"/>
    <property type="project" value="InterPro"/>
</dbReference>
<evidence type="ECO:0000259" key="5">
    <source>
        <dbReference type="Pfam" id="PF02601"/>
    </source>
</evidence>
<dbReference type="InterPro" id="IPR003753">
    <property type="entry name" value="Exonuc_VII_L"/>
</dbReference>
<protein>
    <submittedName>
        <fullName evidence="7">Exodeoxyribonuclease VII large subunit</fullName>
        <ecNumber evidence="7">3.1.11.6</ecNumber>
    </submittedName>
</protein>
<organism evidence="7">
    <name type="scientific">hydrothermal vent metagenome</name>
    <dbReference type="NCBI Taxonomy" id="652676"/>
    <lineage>
        <taxon>unclassified sequences</taxon>
        <taxon>metagenomes</taxon>
        <taxon>ecological metagenomes</taxon>
    </lineage>
</organism>
<dbReference type="GO" id="GO:0008855">
    <property type="term" value="F:exodeoxyribonuclease VII activity"/>
    <property type="evidence" value="ECO:0007669"/>
    <property type="project" value="UniProtKB-EC"/>
</dbReference>
<dbReference type="GO" id="GO:0003676">
    <property type="term" value="F:nucleic acid binding"/>
    <property type="evidence" value="ECO:0007669"/>
    <property type="project" value="InterPro"/>
</dbReference>
<evidence type="ECO:0000256" key="3">
    <source>
        <dbReference type="ARBA" id="ARBA00022801"/>
    </source>
</evidence>
<keyword evidence="3 7" id="KW-0378">Hydrolase</keyword>
<name>A0A3B0UGG0_9ZZZZ</name>
<keyword evidence="1" id="KW-0963">Cytoplasm</keyword>
<evidence type="ECO:0000259" key="6">
    <source>
        <dbReference type="Pfam" id="PF13742"/>
    </source>
</evidence>
<proteinExistence type="predicted"/>
<evidence type="ECO:0000313" key="7">
    <source>
        <dbReference type="EMBL" id="VAW29668.1"/>
    </source>
</evidence>
<feature type="domain" description="OB-fold nucleic acid binding" evidence="6">
    <location>
        <begin position="32"/>
        <end position="137"/>
    </location>
</feature>
<dbReference type="EC" id="3.1.11.6" evidence="7"/>
<sequence length="484" mass="54600">MLQPGRIFGFSVYLCCTIINMPEIANNRKIYSLLEISSGISRAISRAFPDYYWVKAEVTKLNFYPKSGHCYPDLVEKHNGLIKAQIRANIWAGNFNKINRKFKAVTGEPLKDGLKILFLAKIGYHEHYGLALNILDVEPAFTLGEMAREKQLTIEKLKQEDLIEKNKKQHLPLLPKRVAVISVETSKGYSDFKNVLENNDWNYRFALSLFPALLQGDAAVSSISAQLNAIASRREEFDVVAVIRGGGGDVGLNAYDNYHLAKTVALCPLPVITGIGHSTNLTVVQMVAFANKITPTEAGHFLIQQFHNFAGRLENAKAKTVRFTMEMLAVEKQHFSQVTKMFAIHTRNLFSRHKTQWIYLIKRLEQSGQGMLGKADEQLVSVVSHLKYQPVQKILREGQKLENIQKLIGIYVEQSVQKADNRLRLLESKINLMKPENILKKGYSVSTIGGKVIKSAADAKPGKKMVTRLYQGEIESIIERKNKK</sequence>
<evidence type="ECO:0000256" key="2">
    <source>
        <dbReference type="ARBA" id="ARBA00022722"/>
    </source>
</evidence>
<reference evidence="7" key="1">
    <citation type="submission" date="2018-06" db="EMBL/GenBank/DDBJ databases">
        <authorList>
            <person name="Zhirakovskaya E."/>
        </authorList>
    </citation>
    <scope>NUCLEOTIDE SEQUENCE</scope>
</reference>
<dbReference type="NCBIfam" id="TIGR00237">
    <property type="entry name" value="xseA"/>
    <property type="match status" value="1"/>
</dbReference>
<dbReference type="InterPro" id="IPR025824">
    <property type="entry name" value="OB-fold_nuc-bd_dom"/>
</dbReference>
<evidence type="ECO:0000256" key="1">
    <source>
        <dbReference type="ARBA" id="ARBA00022490"/>
    </source>
</evidence>
<dbReference type="InterPro" id="IPR020579">
    <property type="entry name" value="Exonuc_VII_lsu_C"/>
</dbReference>
<keyword evidence="4" id="KW-0269">Exonuclease</keyword>
<dbReference type="PANTHER" id="PTHR30008">
    <property type="entry name" value="EXODEOXYRIBONUCLEASE 7 LARGE SUBUNIT"/>
    <property type="match status" value="1"/>
</dbReference>
<gene>
    <name evidence="7" type="ORF">MNBD_BACTEROID07-1519</name>
</gene>